<keyword evidence="2" id="KW-0732">Signal</keyword>
<dbReference type="EMBL" id="JBHLZN010000002">
    <property type="protein sequence ID" value="MFB9886659.1"/>
    <property type="molecule type" value="Genomic_DNA"/>
</dbReference>
<feature type="chain" id="PRO_5045336662" evidence="2">
    <location>
        <begin position="23"/>
        <end position="167"/>
    </location>
</feature>
<dbReference type="PROSITE" id="PS50005">
    <property type="entry name" value="TPR"/>
    <property type="match status" value="1"/>
</dbReference>
<evidence type="ECO:0000256" key="1">
    <source>
        <dbReference type="PROSITE-ProRule" id="PRU00339"/>
    </source>
</evidence>
<organism evidence="3 4">
    <name type="scientific">Balneatrix alpica</name>
    <dbReference type="NCBI Taxonomy" id="75684"/>
    <lineage>
        <taxon>Bacteria</taxon>
        <taxon>Pseudomonadati</taxon>
        <taxon>Pseudomonadota</taxon>
        <taxon>Gammaproteobacteria</taxon>
        <taxon>Oceanospirillales</taxon>
        <taxon>Balneatrichaceae</taxon>
        <taxon>Balneatrix</taxon>
    </lineage>
</organism>
<dbReference type="Proteomes" id="UP001589628">
    <property type="component" value="Unassembled WGS sequence"/>
</dbReference>
<gene>
    <name evidence="3" type="ORF">ACFFLH_09575</name>
</gene>
<dbReference type="InterPro" id="IPR019734">
    <property type="entry name" value="TPR_rpt"/>
</dbReference>
<dbReference type="Pfam" id="PF14559">
    <property type="entry name" value="TPR_19"/>
    <property type="match status" value="1"/>
</dbReference>
<evidence type="ECO:0000313" key="3">
    <source>
        <dbReference type="EMBL" id="MFB9886659.1"/>
    </source>
</evidence>
<proteinExistence type="predicted"/>
<evidence type="ECO:0000313" key="4">
    <source>
        <dbReference type="Proteomes" id="UP001589628"/>
    </source>
</evidence>
<sequence>MRRLRALLVSGLALVLAGCASPGLWPPGASQTRAPVVVKDRSVSAGAVLTPNANAKVSGASSSTAPAVAPSGSEQAPQQLAVIAPKPAVQSLLQQARQLQQQGQTQQALSRAERALRLDPREPQVYVLLMELYDASGLTTQAEEMARRGLSVARNDQERRLFSARLP</sequence>
<dbReference type="SUPFAM" id="SSF48452">
    <property type="entry name" value="TPR-like"/>
    <property type="match status" value="1"/>
</dbReference>
<comment type="caution">
    <text evidence="3">The sequence shown here is derived from an EMBL/GenBank/DDBJ whole genome shotgun (WGS) entry which is preliminary data.</text>
</comment>
<evidence type="ECO:0000256" key="2">
    <source>
        <dbReference type="SAM" id="SignalP"/>
    </source>
</evidence>
<dbReference type="Gene3D" id="1.25.40.10">
    <property type="entry name" value="Tetratricopeptide repeat domain"/>
    <property type="match status" value="1"/>
</dbReference>
<keyword evidence="4" id="KW-1185">Reference proteome</keyword>
<dbReference type="InterPro" id="IPR011990">
    <property type="entry name" value="TPR-like_helical_dom_sf"/>
</dbReference>
<feature type="repeat" description="TPR" evidence="1">
    <location>
        <begin position="89"/>
        <end position="122"/>
    </location>
</feature>
<feature type="signal peptide" evidence="2">
    <location>
        <begin position="1"/>
        <end position="22"/>
    </location>
</feature>
<dbReference type="PROSITE" id="PS51257">
    <property type="entry name" value="PROKAR_LIPOPROTEIN"/>
    <property type="match status" value="1"/>
</dbReference>
<accession>A0ABV5ZBK6</accession>
<reference evidence="3 4" key="1">
    <citation type="submission" date="2024-09" db="EMBL/GenBank/DDBJ databases">
        <authorList>
            <person name="Sun Q."/>
            <person name="Mori K."/>
        </authorList>
    </citation>
    <scope>NUCLEOTIDE SEQUENCE [LARGE SCALE GENOMIC DNA]</scope>
    <source>
        <strain evidence="3 4">ATCC 51285</strain>
    </source>
</reference>
<name>A0ABV5ZBK6_9GAMM</name>
<protein>
    <submittedName>
        <fullName evidence="3">Tetratricopeptide repeat protein</fullName>
    </submittedName>
</protein>
<keyword evidence="1" id="KW-0802">TPR repeat</keyword>
<dbReference type="RefSeq" id="WP_027312084.1">
    <property type="nucleotide sequence ID" value="NZ_JBHLZN010000002.1"/>
</dbReference>